<dbReference type="EMBL" id="BQXS01012687">
    <property type="protein sequence ID" value="GKT26894.1"/>
    <property type="molecule type" value="Genomic_DNA"/>
</dbReference>
<keyword evidence="6" id="KW-1185">Reference proteome</keyword>
<sequence>MNPHLVLSSFDILEERGGAIDFSDSRKKVLLKTKLFEDIIKYLEFEIENAKKDSGDVSELESELKSIFEQRDVFDKQIEELKAKVDKISDLLEEKDLKKAITGDQRAQLEEEIGEPIEKLCKSLFERGRYEEAYTYLDYADTRSLVVDSKRYLSLKWGKLEISLLSTREFALVNNDIAKAEEFERFAHLKDITDPEKKRSEFERLQQDEYANVECLIADLCNTIEERERVISPMIAHVHRARLWELICFSFIYCERGLLAFVFGTIGKKDDNILISDKKYSNALQTLAPHCLRYISAFSLLLGTRLNSRKYVAPLVGGRIDSESVAEDEICTFMLSAFQDYDFDKAESWVAPMTKSLEYDPILCFVAQDFIFICKNIIVDSWLRLYCKLPISRFSEFYGVSDEQVEEIIEDILGIQGKKPEDKAKYVTFEDGYVLSPVGNVNTYQIQLSSLE</sequence>
<keyword evidence="4" id="KW-0175">Coiled coil</keyword>
<protein>
    <submittedName>
        <fullName evidence="5">Eukaryotic translation initiation factor 3 subunit E like protein</fullName>
    </submittedName>
</protein>
<comment type="caution">
    <text evidence="5">The sequence shown here is derived from an EMBL/GenBank/DDBJ whole genome shotgun (WGS) entry which is preliminary data.</text>
</comment>
<evidence type="ECO:0000256" key="3">
    <source>
        <dbReference type="ARBA" id="ARBA00022917"/>
    </source>
</evidence>
<evidence type="ECO:0000313" key="5">
    <source>
        <dbReference type="EMBL" id="GKT26894.1"/>
    </source>
</evidence>
<evidence type="ECO:0000313" key="6">
    <source>
        <dbReference type="Proteomes" id="UP001057375"/>
    </source>
</evidence>
<keyword evidence="1" id="KW-0963">Cytoplasm</keyword>
<dbReference type="InterPro" id="IPR016650">
    <property type="entry name" value="eIF3e"/>
</dbReference>
<dbReference type="PANTHER" id="PTHR10317">
    <property type="entry name" value="EUKARYOTIC TRANSLATION INITIATION FACTOR 3 SUBUNIT E"/>
    <property type="match status" value="1"/>
</dbReference>
<evidence type="ECO:0000256" key="1">
    <source>
        <dbReference type="ARBA" id="ARBA00022490"/>
    </source>
</evidence>
<feature type="coiled-coil region" evidence="4">
    <location>
        <begin position="64"/>
        <end position="98"/>
    </location>
</feature>
<dbReference type="Proteomes" id="UP001057375">
    <property type="component" value="Unassembled WGS sequence"/>
</dbReference>
<keyword evidence="3" id="KW-0648">Protein biosynthesis</keyword>
<evidence type="ECO:0000256" key="2">
    <source>
        <dbReference type="ARBA" id="ARBA00022540"/>
    </source>
</evidence>
<dbReference type="GO" id="GO:0003743">
    <property type="term" value="F:translation initiation factor activity"/>
    <property type="evidence" value="ECO:0007669"/>
    <property type="project" value="UniProtKB-KW"/>
</dbReference>
<keyword evidence="2 5" id="KW-0396">Initiation factor</keyword>
<reference evidence="5" key="1">
    <citation type="submission" date="2022-03" db="EMBL/GenBank/DDBJ databases">
        <title>Draft genome sequence of Aduncisulcus paluster, a free-living microaerophilic Fornicata.</title>
        <authorList>
            <person name="Yuyama I."/>
            <person name="Kume K."/>
            <person name="Tamura T."/>
            <person name="Inagaki Y."/>
            <person name="Hashimoto T."/>
        </authorList>
    </citation>
    <scope>NUCLEOTIDE SEQUENCE</scope>
    <source>
        <strain evidence="5">NY0171</strain>
    </source>
</reference>
<evidence type="ECO:0000256" key="4">
    <source>
        <dbReference type="SAM" id="Coils"/>
    </source>
</evidence>
<accession>A0ABQ5K380</accession>
<name>A0ABQ5K380_9EUKA</name>
<gene>
    <name evidence="5" type="ORF">ADUPG1_013520</name>
</gene>
<proteinExistence type="predicted"/>
<organism evidence="5 6">
    <name type="scientific">Aduncisulcus paluster</name>
    <dbReference type="NCBI Taxonomy" id="2918883"/>
    <lineage>
        <taxon>Eukaryota</taxon>
        <taxon>Metamonada</taxon>
        <taxon>Carpediemonas-like organisms</taxon>
        <taxon>Aduncisulcus</taxon>
    </lineage>
</organism>